<evidence type="ECO:0000313" key="2">
    <source>
        <dbReference type="Proteomes" id="UP000005239"/>
    </source>
</evidence>
<proteinExistence type="predicted"/>
<dbReference type="EnsemblMetazoa" id="PPA40740.1">
    <property type="protein sequence ID" value="PPA40740.1"/>
    <property type="gene ID" value="WBGene00279109"/>
</dbReference>
<keyword evidence="2" id="KW-1185">Reference proteome</keyword>
<reference evidence="1" key="2">
    <citation type="submission" date="2022-06" db="UniProtKB">
        <authorList>
            <consortium name="EnsemblMetazoa"/>
        </authorList>
    </citation>
    <scope>IDENTIFICATION</scope>
    <source>
        <strain evidence="1">PS312</strain>
    </source>
</reference>
<accession>A0A2A6C4A2</accession>
<gene>
    <name evidence="1" type="primary">WBGene00279109</name>
</gene>
<accession>A0A8R1Z0A9</accession>
<name>A0A2A6C4A2_PRIPA</name>
<evidence type="ECO:0000313" key="1">
    <source>
        <dbReference type="EnsemblMetazoa" id="PPA40740.1"/>
    </source>
</evidence>
<dbReference type="AlphaFoldDB" id="A0A2A6C4A2"/>
<reference evidence="2" key="1">
    <citation type="journal article" date="2008" name="Nat. Genet.">
        <title>The Pristionchus pacificus genome provides a unique perspective on nematode lifestyle and parasitism.</title>
        <authorList>
            <person name="Dieterich C."/>
            <person name="Clifton S.W."/>
            <person name="Schuster L.N."/>
            <person name="Chinwalla A."/>
            <person name="Delehaunty K."/>
            <person name="Dinkelacker I."/>
            <person name="Fulton L."/>
            <person name="Fulton R."/>
            <person name="Godfrey J."/>
            <person name="Minx P."/>
            <person name="Mitreva M."/>
            <person name="Roeseler W."/>
            <person name="Tian H."/>
            <person name="Witte H."/>
            <person name="Yang S.P."/>
            <person name="Wilson R.K."/>
            <person name="Sommer R.J."/>
        </authorList>
    </citation>
    <scope>NUCLEOTIDE SEQUENCE [LARGE SCALE GENOMIC DNA]</scope>
    <source>
        <strain evidence="2">PS312</strain>
    </source>
</reference>
<protein>
    <submittedName>
        <fullName evidence="1">Uncharacterized protein</fullName>
    </submittedName>
</protein>
<sequence>MNIDSLPSELFSHILFFIDGPVRLALRLSNRALEEKVAQSDLHVPSNSYKQKDVTLHTRFGDWRMEFGEGLKFTLPFGDWESALRIRKRLFSRGYAKRLFINSINFHEVPVSIIFELIDEIVYEQVYLSAVQDEEFGEKFVQLIRKFEDTELNIHVYARMLDRETLLSLRAGTDLQIVEECRYDGKYRDESEAMPEHEWKGDDDLLLELTRKKFLMLRIPVEICHETTIMEVIKIVSASDLPQRVIIKIPESSMDRFLGVIDMRREGRIFYRNVGCEFQLKLAEKIPLPHTIFYKNATAKAHYRMEENKTIISLAIENVLYSST</sequence>
<organism evidence="1 2">
    <name type="scientific">Pristionchus pacificus</name>
    <name type="common">Parasitic nematode worm</name>
    <dbReference type="NCBI Taxonomy" id="54126"/>
    <lineage>
        <taxon>Eukaryota</taxon>
        <taxon>Metazoa</taxon>
        <taxon>Ecdysozoa</taxon>
        <taxon>Nematoda</taxon>
        <taxon>Chromadorea</taxon>
        <taxon>Rhabditida</taxon>
        <taxon>Rhabditina</taxon>
        <taxon>Diplogasteromorpha</taxon>
        <taxon>Diplogasteroidea</taxon>
        <taxon>Neodiplogasteridae</taxon>
        <taxon>Pristionchus</taxon>
    </lineage>
</organism>
<dbReference type="Proteomes" id="UP000005239">
    <property type="component" value="Unassembled WGS sequence"/>
</dbReference>